<name>A0A7W6C3U3_9HYPH</name>
<gene>
    <name evidence="2" type="ORF">GGQ73_001166</name>
</gene>
<protein>
    <submittedName>
        <fullName evidence="2">Uncharacterized protein</fullName>
    </submittedName>
</protein>
<accession>A0A7W6C3U3</accession>
<comment type="caution">
    <text evidence="2">The sequence shown here is derived from an EMBL/GenBank/DDBJ whole genome shotgun (WGS) entry which is preliminary data.</text>
</comment>
<sequence length="195" mass="21579">MISKEPGSPGFFRVGIGSWFYREETPQTLKFPLKSVLPQKSAKKQKNIRFFLHGPRITPTMASPPPSRCFRETGQATGAGGWSQTCGQTPGIPCQGQTGGTRFPRRERPFTAFGQGEAKRSIGHCLSRSGRIIHGPVWARHGLSKRHWQPCKCGTIANIIPETCPHLRVLSGLTKMTHHGRSTPRERRSVSEGIP</sequence>
<keyword evidence="3" id="KW-1185">Reference proteome</keyword>
<dbReference type="Proteomes" id="UP000565286">
    <property type="component" value="Unassembled WGS sequence"/>
</dbReference>
<dbReference type="EMBL" id="JACIDV010000003">
    <property type="protein sequence ID" value="MBB3945233.1"/>
    <property type="molecule type" value="Genomic_DNA"/>
</dbReference>
<reference evidence="2 3" key="1">
    <citation type="submission" date="2020-08" db="EMBL/GenBank/DDBJ databases">
        <title>Genomic Encyclopedia of Type Strains, Phase IV (KMG-IV): sequencing the most valuable type-strain genomes for metagenomic binning, comparative biology and taxonomic classification.</title>
        <authorList>
            <person name="Goeker M."/>
        </authorList>
    </citation>
    <scope>NUCLEOTIDE SEQUENCE [LARGE SCALE GENOMIC DNA]</scope>
    <source>
        <strain evidence="2 3">DSM 26438</strain>
    </source>
</reference>
<dbReference type="AlphaFoldDB" id="A0A7W6C3U3"/>
<organism evidence="2 3">
    <name type="scientific">Rhizobium skierniewicense</name>
    <dbReference type="NCBI Taxonomy" id="984260"/>
    <lineage>
        <taxon>Bacteria</taxon>
        <taxon>Pseudomonadati</taxon>
        <taxon>Pseudomonadota</taxon>
        <taxon>Alphaproteobacteria</taxon>
        <taxon>Hyphomicrobiales</taxon>
        <taxon>Rhizobiaceae</taxon>
        <taxon>Rhizobium/Agrobacterium group</taxon>
        <taxon>Rhizobium</taxon>
    </lineage>
</organism>
<evidence type="ECO:0000313" key="2">
    <source>
        <dbReference type="EMBL" id="MBB3945233.1"/>
    </source>
</evidence>
<feature type="region of interest" description="Disordered" evidence="1">
    <location>
        <begin position="175"/>
        <end position="195"/>
    </location>
</feature>
<proteinExistence type="predicted"/>
<evidence type="ECO:0000313" key="3">
    <source>
        <dbReference type="Proteomes" id="UP000565286"/>
    </source>
</evidence>
<feature type="compositionally biased region" description="Basic and acidic residues" evidence="1">
    <location>
        <begin position="183"/>
        <end position="195"/>
    </location>
</feature>
<evidence type="ECO:0000256" key="1">
    <source>
        <dbReference type="SAM" id="MobiDB-lite"/>
    </source>
</evidence>